<keyword evidence="2" id="KW-1185">Reference proteome</keyword>
<gene>
    <name evidence="1" type="ORF">EVG20_g3544</name>
</gene>
<protein>
    <submittedName>
        <fullName evidence="1">Uncharacterized protein</fullName>
    </submittedName>
</protein>
<dbReference type="EMBL" id="SEOQ01000161">
    <property type="protein sequence ID" value="TFY68471.1"/>
    <property type="molecule type" value="Genomic_DNA"/>
</dbReference>
<evidence type="ECO:0000313" key="1">
    <source>
        <dbReference type="EMBL" id="TFY68471.1"/>
    </source>
</evidence>
<proteinExistence type="predicted"/>
<organism evidence="1 2">
    <name type="scientific">Dentipellis fragilis</name>
    <dbReference type="NCBI Taxonomy" id="205917"/>
    <lineage>
        <taxon>Eukaryota</taxon>
        <taxon>Fungi</taxon>
        <taxon>Dikarya</taxon>
        <taxon>Basidiomycota</taxon>
        <taxon>Agaricomycotina</taxon>
        <taxon>Agaricomycetes</taxon>
        <taxon>Russulales</taxon>
        <taxon>Hericiaceae</taxon>
        <taxon>Dentipellis</taxon>
    </lineage>
</organism>
<name>A0A4Y9Z3P8_9AGAM</name>
<accession>A0A4Y9Z3P8</accession>
<reference evidence="1 2" key="1">
    <citation type="submission" date="2019-02" db="EMBL/GenBank/DDBJ databases">
        <title>Genome sequencing of the rare red list fungi Dentipellis fragilis.</title>
        <authorList>
            <person name="Buettner E."/>
            <person name="Kellner H."/>
        </authorList>
    </citation>
    <scope>NUCLEOTIDE SEQUENCE [LARGE SCALE GENOMIC DNA]</scope>
    <source>
        <strain evidence="1 2">DSM 105465</strain>
    </source>
</reference>
<comment type="caution">
    <text evidence="1">The sequence shown here is derived from an EMBL/GenBank/DDBJ whole genome shotgun (WGS) entry which is preliminary data.</text>
</comment>
<dbReference type="AlphaFoldDB" id="A0A4Y9Z3P8"/>
<dbReference type="Proteomes" id="UP000298327">
    <property type="component" value="Unassembled WGS sequence"/>
</dbReference>
<sequence>MNHTLPALSDLCGCRALSIAQECSEAPYCDIAAFLRRLTASPPVLFSAALGRLREGVPLEKATTRHFLYHSSELLADRAFENRILRLRVADRSSSTSLRRT</sequence>
<evidence type="ECO:0000313" key="2">
    <source>
        <dbReference type="Proteomes" id="UP000298327"/>
    </source>
</evidence>